<name>A0ABY4YTG3_9MICO</name>
<dbReference type="EMBL" id="CP099489">
    <property type="protein sequence ID" value="USQ80064.1"/>
    <property type="molecule type" value="Genomic_DNA"/>
</dbReference>
<keyword evidence="2" id="KW-1185">Reference proteome</keyword>
<organism evidence="1 2">
    <name type="scientific">Ornithinimicrobium faecis</name>
    <dbReference type="NCBI Taxonomy" id="2934158"/>
    <lineage>
        <taxon>Bacteria</taxon>
        <taxon>Bacillati</taxon>
        <taxon>Actinomycetota</taxon>
        <taxon>Actinomycetes</taxon>
        <taxon>Micrococcales</taxon>
        <taxon>Ornithinimicrobiaceae</taxon>
        <taxon>Ornithinimicrobium</taxon>
    </lineage>
</organism>
<gene>
    <name evidence="1" type="ORF">NF556_21170</name>
</gene>
<accession>A0ABY4YTG3</accession>
<protein>
    <recommendedName>
        <fullName evidence="3">Thioredoxin domain-containing protein</fullName>
    </recommendedName>
</protein>
<dbReference type="SUPFAM" id="SSF52833">
    <property type="entry name" value="Thioredoxin-like"/>
    <property type="match status" value="1"/>
</dbReference>
<proteinExistence type="predicted"/>
<evidence type="ECO:0000313" key="1">
    <source>
        <dbReference type="EMBL" id="USQ80064.1"/>
    </source>
</evidence>
<dbReference type="Proteomes" id="UP001056455">
    <property type="component" value="Chromosome"/>
</dbReference>
<sequence>MSFIQSAVLLAWVAIVLLALGYAGLLRQVTLLTRGQAGGGTATSAAAVGSPRSTRDLVGFRLPAHGDLPDLVEPGAHRTAVVFVSPGCSSCAITLTGLTQVPDVQDGSVALVAVSTGSCEPALDNLAGTGRCVAQGRALLEALHVPATPYLMALDGAGTIVAATLPDQDTDLTAWVHQTRGSISLTEEQS</sequence>
<reference evidence="1" key="1">
    <citation type="submission" date="2022-06" db="EMBL/GenBank/DDBJ databases">
        <title>Ornithinimicrobium HY1793.</title>
        <authorList>
            <person name="Huang Y."/>
        </authorList>
    </citation>
    <scope>NUCLEOTIDE SEQUENCE</scope>
    <source>
        <strain evidence="1">HY1793</strain>
    </source>
</reference>
<dbReference type="RefSeq" id="WP_252593368.1">
    <property type="nucleotide sequence ID" value="NZ_CP099489.1"/>
</dbReference>
<dbReference type="InterPro" id="IPR036249">
    <property type="entry name" value="Thioredoxin-like_sf"/>
</dbReference>
<evidence type="ECO:0000313" key="2">
    <source>
        <dbReference type="Proteomes" id="UP001056455"/>
    </source>
</evidence>
<evidence type="ECO:0008006" key="3">
    <source>
        <dbReference type="Google" id="ProtNLM"/>
    </source>
</evidence>